<dbReference type="AlphaFoldDB" id="A0A1W1IJG8"/>
<sequence length="300" mass="33709">MQLDISESSLAVYEALASEIRLKIIQLLSKQKMNVKDLALELNLSSAIISKHIKKLEAVGIIKTERIPGISGLQKVSILKVDHIDINFPKKIYHSFETFDTAIPIGHYTDYHVTPTCGLADSKDFIGNVDEPKYFMDSGRMDASILWFTAGYVEYKTPNFLTPDDTLEQIDISMEISSEFPFSNDVWPSDITFTLNGTELGTWTSPGDFADTRGKLNPAWWPSNLNQYGLLKTLRITHHGTYMDGDPLSEVSIADLNKTAETWDIRIEVKPDAENVGGVTLFGKKFGNHDQDINFKAYYS</sequence>
<proteinExistence type="predicted"/>
<dbReference type="SMART" id="SM00418">
    <property type="entry name" value="HTH_ARSR"/>
    <property type="match status" value="1"/>
</dbReference>
<dbReference type="SUPFAM" id="SSF46785">
    <property type="entry name" value="Winged helix' DNA-binding domain"/>
    <property type="match status" value="1"/>
</dbReference>
<dbReference type="Proteomes" id="UP000195985">
    <property type="component" value="Unassembled WGS sequence"/>
</dbReference>
<dbReference type="GO" id="GO:0003677">
    <property type="term" value="F:DNA binding"/>
    <property type="evidence" value="ECO:0007669"/>
    <property type="project" value="UniProtKB-KW"/>
</dbReference>
<dbReference type="RefSeq" id="WP_086943855.1">
    <property type="nucleotide sequence ID" value="NZ_FONM01000038.1"/>
</dbReference>
<evidence type="ECO:0000256" key="1">
    <source>
        <dbReference type="ARBA" id="ARBA00023015"/>
    </source>
</evidence>
<gene>
    <name evidence="5" type="ORF">TPAS_2864</name>
</gene>
<dbReference type="PANTHER" id="PTHR43132:SF2">
    <property type="entry name" value="ARSENICAL RESISTANCE OPERON REPRESSOR ARSR-RELATED"/>
    <property type="match status" value="1"/>
</dbReference>
<keyword evidence="6" id="KW-1185">Reference proteome</keyword>
<dbReference type="InterPro" id="IPR011991">
    <property type="entry name" value="ArsR-like_HTH"/>
</dbReference>
<dbReference type="STRING" id="43064.SAMN04488086_1385"/>
<dbReference type="EMBL" id="FWEY01000012">
    <property type="protein sequence ID" value="SLM53137.1"/>
    <property type="molecule type" value="Genomic_DNA"/>
</dbReference>
<dbReference type="Gene3D" id="1.10.10.10">
    <property type="entry name" value="Winged helix-like DNA-binding domain superfamily/Winged helix DNA-binding domain"/>
    <property type="match status" value="1"/>
</dbReference>
<dbReference type="PANTHER" id="PTHR43132">
    <property type="entry name" value="ARSENICAL RESISTANCE OPERON REPRESSOR ARSR-RELATED"/>
    <property type="match status" value="1"/>
</dbReference>
<dbReference type="PROSITE" id="PS50987">
    <property type="entry name" value="HTH_ARSR_2"/>
    <property type="match status" value="1"/>
</dbReference>
<dbReference type="CDD" id="cd00090">
    <property type="entry name" value="HTH_ARSR"/>
    <property type="match status" value="1"/>
</dbReference>
<keyword evidence="1" id="KW-0805">Transcription regulation</keyword>
<evidence type="ECO:0000259" key="4">
    <source>
        <dbReference type="PROSITE" id="PS50987"/>
    </source>
</evidence>
<evidence type="ECO:0000313" key="6">
    <source>
        <dbReference type="Proteomes" id="UP000195985"/>
    </source>
</evidence>
<evidence type="ECO:0000256" key="3">
    <source>
        <dbReference type="ARBA" id="ARBA00023163"/>
    </source>
</evidence>
<accession>A0A1W1IJG8</accession>
<dbReference type="GO" id="GO:0003700">
    <property type="term" value="F:DNA-binding transcription factor activity"/>
    <property type="evidence" value="ECO:0007669"/>
    <property type="project" value="InterPro"/>
</dbReference>
<reference evidence="6" key="1">
    <citation type="submission" date="2016-04" db="EMBL/GenBank/DDBJ databases">
        <authorList>
            <person name="Strepis N."/>
        </authorList>
    </citation>
    <scope>NUCLEOTIDE SEQUENCE [LARGE SCALE GENOMIC DNA]</scope>
</reference>
<dbReference type="OrthoDB" id="9781958at2"/>
<protein>
    <submittedName>
        <fullName evidence="5">Helix turn helix arsenical resistance operon repressor</fullName>
    </submittedName>
</protein>
<evidence type="ECO:0000313" key="5">
    <source>
        <dbReference type="EMBL" id="SLM53137.1"/>
    </source>
</evidence>
<feature type="domain" description="HTH arsR-type" evidence="4">
    <location>
        <begin position="1"/>
        <end position="99"/>
    </location>
</feature>
<organism evidence="5 6">
    <name type="scientific">Trichococcus pasteurii</name>
    <dbReference type="NCBI Taxonomy" id="43064"/>
    <lineage>
        <taxon>Bacteria</taxon>
        <taxon>Bacillati</taxon>
        <taxon>Bacillota</taxon>
        <taxon>Bacilli</taxon>
        <taxon>Lactobacillales</taxon>
        <taxon>Carnobacteriaceae</taxon>
        <taxon>Trichococcus</taxon>
    </lineage>
</organism>
<name>A0A1W1IJG8_9LACT</name>
<evidence type="ECO:0000256" key="2">
    <source>
        <dbReference type="ARBA" id="ARBA00023125"/>
    </source>
</evidence>
<dbReference type="Pfam" id="PF01022">
    <property type="entry name" value="HTH_5"/>
    <property type="match status" value="1"/>
</dbReference>
<dbReference type="InterPro" id="IPR036390">
    <property type="entry name" value="WH_DNA-bd_sf"/>
</dbReference>
<dbReference type="InterPro" id="IPR036388">
    <property type="entry name" value="WH-like_DNA-bd_sf"/>
</dbReference>
<keyword evidence="3" id="KW-0804">Transcription</keyword>
<keyword evidence="2" id="KW-0238">DNA-binding</keyword>
<dbReference type="InterPro" id="IPR051011">
    <property type="entry name" value="Metal_resp_trans_reg"/>
</dbReference>
<dbReference type="InterPro" id="IPR016943">
    <property type="entry name" value="UCP030050_HTH"/>
</dbReference>
<dbReference type="PIRSF" id="PIRSF030050">
    <property type="entry name" value="UCP030050_HTH"/>
    <property type="match status" value="1"/>
</dbReference>
<dbReference type="InterPro" id="IPR001845">
    <property type="entry name" value="HTH_ArsR_DNA-bd_dom"/>
</dbReference>